<dbReference type="AlphaFoldDB" id="A0A9W3DJX3"/>
<sequence>MEHFDPNIYAPDYLMYQLRDCFTQLGLFDLRYVGPTFTWINSQPDNPISKKLDRLMVNNAFIGSYPHALSTFQAPLFSDHSPCVLDLAFSLPSAGTKPYKFQNYLIKHPGFAQLIHDAWIQTRNACQTLPQLCWKLKQIKSALKILNKDNYSKIQERVNETNSLLQLAHVQALQNPTPATFQAERDLHQKWNFLREIEEIFFRQKSRINWLREGDLNTTYFMRICQTRASYNAIRAFPLVDGTWVTDPLAMSELAVSHFTAVLGPQYYYPPLLHTTPIWIKTSRPFSFRST</sequence>
<dbReference type="PANTHER" id="PTHR33710">
    <property type="entry name" value="BNAC02G09200D PROTEIN"/>
    <property type="match status" value="1"/>
</dbReference>
<evidence type="ECO:0000313" key="2">
    <source>
        <dbReference type="RefSeq" id="XP_056864114.1"/>
    </source>
</evidence>
<dbReference type="PANTHER" id="PTHR33710:SF77">
    <property type="entry name" value="DNASE I-LIKE SUPERFAMILY PROTEIN"/>
    <property type="match status" value="1"/>
</dbReference>
<dbReference type="OrthoDB" id="1085116at2759"/>
<protein>
    <submittedName>
        <fullName evidence="2">Uncharacterized protein LOC130511234</fullName>
    </submittedName>
</protein>
<keyword evidence="1" id="KW-1185">Reference proteome</keyword>
<accession>A0A9W3DJX3</accession>
<name>A0A9W3DJX3_RAPSA</name>
<dbReference type="GeneID" id="130511234"/>
<dbReference type="RefSeq" id="XP_056864114.1">
    <property type="nucleotide sequence ID" value="XM_057008134.1"/>
</dbReference>
<organism evidence="1 2">
    <name type="scientific">Raphanus sativus</name>
    <name type="common">Radish</name>
    <name type="synonym">Raphanus raphanistrum var. sativus</name>
    <dbReference type="NCBI Taxonomy" id="3726"/>
    <lineage>
        <taxon>Eukaryota</taxon>
        <taxon>Viridiplantae</taxon>
        <taxon>Streptophyta</taxon>
        <taxon>Embryophyta</taxon>
        <taxon>Tracheophyta</taxon>
        <taxon>Spermatophyta</taxon>
        <taxon>Magnoliopsida</taxon>
        <taxon>eudicotyledons</taxon>
        <taxon>Gunneridae</taxon>
        <taxon>Pentapetalae</taxon>
        <taxon>rosids</taxon>
        <taxon>malvids</taxon>
        <taxon>Brassicales</taxon>
        <taxon>Brassicaceae</taxon>
        <taxon>Brassiceae</taxon>
        <taxon>Raphanus</taxon>
    </lineage>
</organism>
<reference evidence="1" key="1">
    <citation type="journal article" date="2019" name="Database">
        <title>The radish genome database (RadishGD): an integrated information resource for radish genomics.</title>
        <authorList>
            <person name="Yu H.J."/>
            <person name="Baek S."/>
            <person name="Lee Y.J."/>
            <person name="Cho A."/>
            <person name="Mun J.H."/>
        </authorList>
    </citation>
    <scope>NUCLEOTIDE SEQUENCE [LARGE SCALE GENOMIC DNA]</scope>
    <source>
        <strain evidence="1">cv. WK10039</strain>
    </source>
</reference>
<gene>
    <name evidence="2" type="primary">LOC130511234</name>
</gene>
<proteinExistence type="predicted"/>
<dbReference type="SUPFAM" id="SSF56219">
    <property type="entry name" value="DNase I-like"/>
    <property type="match status" value="1"/>
</dbReference>
<reference evidence="2" key="2">
    <citation type="submission" date="2025-08" db="UniProtKB">
        <authorList>
            <consortium name="RefSeq"/>
        </authorList>
    </citation>
    <scope>IDENTIFICATION</scope>
    <source>
        <tissue evidence="2">Leaf</tissue>
    </source>
</reference>
<dbReference type="KEGG" id="rsz:130511234"/>
<evidence type="ECO:0000313" key="1">
    <source>
        <dbReference type="Proteomes" id="UP000504610"/>
    </source>
</evidence>
<dbReference type="Proteomes" id="UP000504610">
    <property type="component" value="Chromosome 4"/>
</dbReference>
<dbReference type="InterPro" id="IPR036691">
    <property type="entry name" value="Endo/exonu/phosph_ase_sf"/>
</dbReference>